<feature type="transmembrane region" description="Helical" evidence="1">
    <location>
        <begin position="292"/>
        <end position="315"/>
    </location>
</feature>
<dbReference type="AlphaFoldDB" id="A0AAV0BJE0"/>
<reference evidence="2" key="1">
    <citation type="submission" date="2022-06" db="EMBL/GenBank/DDBJ databases">
        <authorList>
            <consortium name="SYNGENTA / RWTH Aachen University"/>
        </authorList>
    </citation>
    <scope>NUCLEOTIDE SEQUENCE</scope>
</reference>
<feature type="transmembrane region" description="Helical" evidence="1">
    <location>
        <begin position="195"/>
        <end position="217"/>
    </location>
</feature>
<protein>
    <submittedName>
        <fullName evidence="2">Expressed protein</fullName>
    </submittedName>
</protein>
<dbReference type="EMBL" id="CALTRL010005740">
    <property type="protein sequence ID" value="CAH7685652.1"/>
    <property type="molecule type" value="Genomic_DNA"/>
</dbReference>
<feature type="transmembrane region" description="Helical" evidence="1">
    <location>
        <begin position="50"/>
        <end position="75"/>
    </location>
</feature>
<keyword evidence="1" id="KW-1133">Transmembrane helix</keyword>
<proteinExistence type="predicted"/>
<dbReference type="Proteomes" id="UP001153365">
    <property type="component" value="Unassembled WGS sequence"/>
</dbReference>
<organism evidence="2 3">
    <name type="scientific">Phakopsora pachyrhizi</name>
    <name type="common">Asian soybean rust disease fungus</name>
    <dbReference type="NCBI Taxonomy" id="170000"/>
    <lineage>
        <taxon>Eukaryota</taxon>
        <taxon>Fungi</taxon>
        <taxon>Dikarya</taxon>
        <taxon>Basidiomycota</taxon>
        <taxon>Pucciniomycotina</taxon>
        <taxon>Pucciniomycetes</taxon>
        <taxon>Pucciniales</taxon>
        <taxon>Phakopsoraceae</taxon>
        <taxon>Phakopsora</taxon>
    </lineage>
</organism>
<evidence type="ECO:0000256" key="1">
    <source>
        <dbReference type="SAM" id="Phobius"/>
    </source>
</evidence>
<feature type="transmembrane region" description="Helical" evidence="1">
    <location>
        <begin position="421"/>
        <end position="442"/>
    </location>
</feature>
<feature type="transmembrane region" description="Helical" evidence="1">
    <location>
        <begin position="145"/>
        <end position="164"/>
    </location>
</feature>
<keyword evidence="1" id="KW-0812">Transmembrane</keyword>
<keyword evidence="1" id="KW-0472">Membrane</keyword>
<gene>
    <name evidence="2" type="ORF">PPACK8108_LOCUS20222</name>
</gene>
<sequence>MIQNNLREDVDRVSDLRNFVYGVSDIGKDTELALTGLFALIKSLHPSARAWLRVLELVFALHLIICISCLAILFLQPRGKLNGLWVFKKLYITDSEGQKVSSTPLYLPNSGMTMAISQFIASISTQVYVWALHRAFQSPNHIDKAQMITCIGFMYTFEFFAYWIMSWSLVYTRLCSETNYIAKLKAHSLCAIPPLFYNIFFISFPVIIAICHLYITYSVVTTLILHSKTWLGFVNALHSGSLIWEQFNTSQRQKSHADMLSKILDVNQRIENLGLEIVIISSHMISKFKFAWIFWASVMFVTFMILASSLSRLFFSIRTKIFNRGASITENSTVSINLTPLSRSKLSAGGTSDKNYSNIEVEVQGTRNHRSSALKKRLNHLSIRGGVMLFSILLTIANVIIGATQAEKMATKVPLKSLMDWLPLISGSAAALPITFQCWRIFQDEDLIFVAIK</sequence>
<evidence type="ECO:0000313" key="2">
    <source>
        <dbReference type="EMBL" id="CAH7685652.1"/>
    </source>
</evidence>
<feature type="transmembrane region" description="Helical" evidence="1">
    <location>
        <begin position="381"/>
        <end position="401"/>
    </location>
</feature>
<keyword evidence="3" id="KW-1185">Reference proteome</keyword>
<evidence type="ECO:0000313" key="3">
    <source>
        <dbReference type="Proteomes" id="UP001153365"/>
    </source>
</evidence>
<name>A0AAV0BJE0_PHAPC</name>
<accession>A0AAV0BJE0</accession>
<comment type="caution">
    <text evidence="2">The sequence shown here is derived from an EMBL/GenBank/DDBJ whole genome shotgun (WGS) entry which is preliminary data.</text>
</comment>